<keyword evidence="1" id="KW-0560">Oxidoreductase</keyword>
<dbReference type="Gene3D" id="3.30.1370.60">
    <property type="entry name" value="Hypothetical oxidoreductase yiak, domain 2"/>
    <property type="match status" value="1"/>
</dbReference>
<dbReference type="GO" id="GO:0016491">
    <property type="term" value="F:oxidoreductase activity"/>
    <property type="evidence" value="ECO:0007669"/>
    <property type="project" value="UniProtKB-KW"/>
</dbReference>
<dbReference type="AlphaFoldDB" id="A0A382BI79"/>
<evidence type="ECO:0000256" key="1">
    <source>
        <dbReference type="ARBA" id="ARBA00023002"/>
    </source>
</evidence>
<dbReference type="Gene3D" id="1.10.1530.10">
    <property type="match status" value="1"/>
</dbReference>
<reference evidence="2" key="1">
    <citation type="submission" date="2018-05" db="EMBL/GenBank/DDBJ databases">
        <authorList>
            <person name="Lanie J.A."/>
            <person name="Ng W.-L."/>
            <person name="Kazmierczak K.M."/>
            <person name="Andrzejewski T.M."/>
            <person name="Davidsen T.M."/>
            <person name="Wayne K.J."/>
            <person name="Tettelin H."/>
            <person name="Glass J.I."/>
            <person name="Rusch D."/>
            <person name="Podicherti R."/>
            <person name="Tsui H.-C.T."/>
            <person name="Winkler M.E."/>
        </authorList>
    </citation>
    <scope>NUCLEOTIDE SEQUENCE</scope>
</reference>
<dbReference type="Pfam" id="PF02615">
    <property type="entry name" value="Ldh_2"/>
    <property type="match status" value="1"/>
</dbReference>
<dbReference type="InterPro" id="IPR043144">
    <property type="entry name" value="Mal/L-sulf/L-lact_DH-like_ah"/>
</dbReference>
<accession>A0A382BI79</accession>
<dbReference type="InterPro" id="IPR036111">
    <property type="entry name" value="Mal/L-sulfo/L-lacto_DH-like_sf"/>
</dbReference>
<dbReference type="InterPro" id="IPR003767">
    <property type="entry name" value="Malate/L-lactate_DH-like"/>
</dbReference>
<sequence length="115" mass="12874">MGILAGPLVGGLMACNKNHGEPSEHFFWVINVASFTDFEEYIAEIDRGIKAIQASKTMENADQVYLPGELEWRKREAWVANGIPLHVDHLKGLAGIAEELGVDIFWKWETNSGEF</sequence>
<proteinExistence type="predicted"/>
<evidence type="ECO:0000313" key="2">
    <source>
        <dbReference type="EMBL" id="SVB13550.1"/>
    </source>
</evidence>
<gene>
    <name evidence="2" type="ORF">METZ01_LOCUS166404</name>
</gene>
<name>A0A382BI79_9ZZZZ</name>
<protein>
    <submittedName>
        <fullName evidence="2">Uncharacterized protein</fullName>
    </submittedName>
</protein>
<dbReference type="EMBL" id="UINC01029950">
    <property type="protein sequence ID" value="SVB13550.1"/>
    <property type="molecule type" value="Genomic_DNA"/>
</dbReference>
<organism evidence="2">
    <name type="scientific">marine metagenome</name>
    <dbReference type="NCBI Taxonomy" id="408172"/>
    <lineage>
        <taxon>unclassified sequences</taxon>
        <taxon>metagenomes</taxon>
        <taxon>ecological metagenomes</taxon>
    </lineage>
</organism>
<dbReference type="SUPFAM" id="SSF89733">
    <property type="entry name" value="L-sulfolactate dehydrogenase-like"/>
    <property type="match status" value="1"/>
</dbReference>
<dbReference type="InterPro" id="IPR043143">
    <property type="entry name" value="Mal/L-sulf/L-lact_DH-like_NADP"/>
</dbReference>